<dbReference type="RefSeq" id="WP_138324525.1">
    <property type="nucleotide sequence ID" value="NZ_VCDI01000001.1"/>
</dbReference>
<dbReference type="GO" id="GO:0003676">
    <property type="term" value="F:nucleic acid binding"/>
    <property type="evidence" value="ECO:0007669"/>
    <property type="project" value="InterPro"/>
</dbReference>
<dbReference type="PANTHER" id="PTHR34039:SF1">
    <property type="entry name" value="UPF0102 PROTEIN YRAN"/>
    <property type="match status" value="1"/>
</dbReference>
<dbReference type="Gene3D" id="3.40.1350.10">
    <property type="match status" value="1"/>
</dbReference>
<evidence type="ECO:0000313" key="4">
    <source>
        <dbReference type="Proteomes" id="UP000305654"/>
    </source>
</evidence>
<keyword evidence="4" id="KW-1185">Reference proteome</keyword>
<proteinExistence type="inferred from homology"/>
<accession>A0A5R9JBZ3</accession>
<dbReference type="OrthoDB" id="9812968at2"/>
<name>A0A5R9JBZ3_9PROT</name>
<dbReference type="Proteomes" id="UP000305654">
    <property type="component" value="Unassembled WGS sequence"/>
</dbReference>
<dbReference type="HAMAP" id="MF_00048">
    <property type="entry name" value="UPF0102"/>
    <property type="match status" value="1"/>
</dbReference>
<dbReference type="SUPFAM" id="SSF52980">
    <property type="entry name" value="Restriction endonuclease-like"/>
    <property type="match status" value="1"/>
</dbReference>
<gene>
    <name evidence="3" type="ORF">FE263_03510</name>
</gene>
<dbReference type="EMBL" id="VCDI01000001">
    <property type="protein sequence ID" value="TLU74273.1"/>
    <property type="molecule type" value="Genomic_DNA"/>
</dbReference>
<comment type="caution">
    <text evidence="3">The sequence shown here is derived from an EMBL/GenBank/DDBJ whole genome shotgun (WGS) entry which is preliminary data.</text>
</comment>
<evidence type="ECO:0000313" key="3">
    <source>
        <dbReference type="EMBL" id="TLU74273.1"/>
    </source>
</evidence>
<evidence type="ECO:0000256" key="1">
    <source>
        <dbReference type="ARBA" id="ARBA00006738"/>
    </source>
</evidence>
<dbReference type="AlphaFoldDB" id="A0A5R9JBZ3"/>
<comment type="similarity">
    <text evidence="1 2">Belongs to the UPF0102 family.</text>
</comment>
<dbReference type="InterPro" id="IPR011335">
    <property type="entry name" value="Restrct_endonuc-II-like"/>
</dbReference>
<dbReference type="PANTHER" id="PTHR34039">
    <property type="entry name" value="UPF0102 PROTEIN YRAN"/>
    <property type="match status" value="1"/>
</dbReference>
<organism evidence="3 4">
    <name type="scientific">Lichenicoccus roseus</name>
    <dbReference type="NCBI Taxonomy" id="2683649"/>
    <lineage>
        <taxon>Bacteria</taxon>
        <taxon>Pseudomonadati</taxon>
        <taxon>Pseudomonadota</taxon>
        <taxon>Alphaproteobacteria</taxon>
        <taxon>Acetobacterales</taxon>
        <taxon>Acetobacteraceae</taxon>
        <taxon>Lichenicoccus</taxon>
    </lineage>
</organism>
<evidence type="ECO:0000256" key="2">
    <source>
        <dbReference type="HAMAP-Rule" id="MF_00048"/>
    </source>
</evidence>
<reference evidence="3 4" key="1">
    <citation type="submission" date="2019-05" db="EMBL/GenBank/DDBJ databases">
        <authorList>
            <person name="Pankratov T."/>
            <person name="Grouzdev D."/>
        </authorList>
    </citation>
    <scope>NUCLEOTIDE SEQUENCE [LARGE SCALE GENOMIC DNA]</scope>
    <source>
        <strain evidence="3 4">KEBCLARHB70R</strain>
    </source>
</reference>
<dbReference type="InterPro" id="IPR003509">
    <property type="entry name" value="UPF0102_YraN-like"/>
</dbReference>
<dbReference type="InterPro" id="IPR011856">
    <property type="entry name" value="tRNA_endonuc-like_dom_sf"/>
</dbReference>
<dbReference type="Pfam" id="PF02021">
    <property type="entry name" value="UPF0102"/>
    <property type="match status" value="1"/>
</dbReference>
<protein>
    <recommendedName>
        <fullName evidence="2">UPF0102 protein FE263_03510</fullName>
    </recommendedName>
</protein>
<sequence>MPRIEPALPGRTVARRTQGTVAQMRGTAIENQVCLALQRRGWAVLQRRAATCCGEIDIVAEHPPSNLIAFIEVKSRATLSDAACALSRCQRARLIAAAGILLSQHPEWGDRGIRFDLVAVDGAGRMRRITDAFRIGDR</sequence>